<dbReference type="SUPFAM" id="SSF161098">
    <property type="entry name" value="MetI-like"/>
    <property type="match status" value="1"/>
</dbReference>
<dbReference type="Gene3D" id="1.10.3720.10">
    <property type="entry name" value="MetI-like"/>
    <property type="match status" value="1"/>
</dbReference>
<keyword evidence="4 7" id="KW-0812">Transmembrane</keyword>
<evidence type="ECO:0000256" key="3">
    <source>
        <dbReference type="ARBA" id="ARBA00022475"/>
    </source>
</evidence>
<evidence type="ECO:0000256" key="5">
    <source>
        <dbReference type="ARBA" id="ARBA00022989"/>
    </source>
</evidence>
<protein>
    <submittedName>
        <fullName evidence="9">Phosphonate ABC transporter, permease protein PhnE</fullName>
    </submittedName>
</protein>
<keyword evidence="10" id="KW-1185">Reference proteome</keyword>
<keyword evidence="5 7" id="KW-1133">Transmembrane helix</keyword>
<comment type="caution">
    <text evidence="9">The sequence shown here is derived from an EMBL/GenBank/DDBJ whole genome shotgun (WGS) entry which is preliminary data.</text>
</comment>
<evidence type="ECO:0000259" key="8">
    <source>
        <dbReference type="PROSITE" id="PS50928"/>
    </source>
</evidence>
<dbReference type="NCBIfam" id="TIGR01097">
    <property type="entry name" value="PhnE"/>
    <property type="match status" value="1"/>
</dbReference>
<dbReference type="PANTHER" id="PTHR30043">
    <property type="entry name" value="PHOSPHONATES TRANSPORT SYSTEM PERMEASE PROTEIN"/>
    <property type="match status" value="1"/>
</dbReference>
<dbReference type="PROSITE" id="PS50928">
    <property type="entry name" value="ABC_TM1"/>
    <property type="match status" value="1"/>
</dbReference>
<evidence type="ECO:0000256" key="7">
    <source>
        <dbReference type="RuleBase" id="RU363032"/>
    </source>
</evidence>
<evidence type="ECO:0000256" key="6">
    <source>
        <dbReference type="ARBA" id="ARBA00023136"/>
    </source>
</evidence>
<evidence type="ECO:0000256" key="2">
    <source>
        <dbReference type="ARBA" id="ARBA00022448"/>
    </source>
</evidence>
<dbReference type="Proteomes" id="UP001523234">
    <property type="component" value="Unassembled WGS sequence"/>
</dbReference>
<evidence type="ECO:0000256" key="1">
    <source>
        <dbReference type="ARBA" id="ARBA00004651"/>
    </source>
</evidence>
<keyword evidence="2 7" id="KW-0813">Transport</keyword>
<dbReference type="EMBL" id="JAMWYK010000001">
    <property type="protein sequence ID" value="MCO0831492.1"/>
    <property type="molecule type" value="Genomic_DNA"/>
</dbReference>
<evidence type="ECO:0000256" key="4">
    <source>
        <dbReference type="ARBA" id="ARBA00022692"/>
    </source>
</evidence>
<feature type="transmembrane region" description="Helical" evidence="7">
    <location>
        <begin position="176"/>
        <end position="196"/>
    </location>
</feature>
<keyword evidence="6 7" id="KW-0472">Membrane</keyword>
<dbReference type="InterPro" id="IPR005769">
    <property type="entry name" value="PhnE/PtxC"/>
</dbReference>
<sequence length="260" mass="28902">MVEQPKRPFIKEWHLKGYFTFLAFTLVILMSADFTGVGQPFSGDQFMDLVYKMLHPDWSYLPAIITPLLQTIQMALVGTLVGCLLAVPLAFLAYKKIVKNKYIRLAIRLVLNLMRSLPEMLLAALFVAVFGIGAFSGVCALTVFSMGMMFKLLYEAIETIDKGQLEALKAAGATKIQMAIFAIVPQIFKYYLGFFLYTLELNVRASTILGYLGAGGIGLYLNTTLESLRYDRTAVVILAILVVVVLVDFLSNRLREALSA</sequence>
<name>A0ABT0ZNC3_9LACO</name>
<accession>A0ABT0ZNC3</accession>
<evidence type="ECO:0000313" key="9">
    <source>
        <dbReference type="EMBL" id="MCO0831492.1"/>
    </source>
</evidence>
<comment type="subcellular location">
    <subcellularLocation>
        <location evidence="1 7">Cell membrane</location>
        <topology evidence="1 7">Multi-pass membrane protein</topology>
    </subcellularLocation>
</comment>
<proteinExistence type="inferred from homology"/>
<comment type="similarity">
    <text evidence="7">Belongs to the binding-protein-dependent transport system permease family.</text>
</comment>
<evidence type="ECO:0000313" key="10">
    <source>
        <dbReference type="Proteomes" id="UP001523234"/>
    </source>
</evidence>
<feature type="transmembrane region" description="Helical" evidence="7">
    <location>
        <begin position="233"/>
        <end position="251"/>
    </location>
</feature>
<feature type="transmembrane region" description="Helical" evidence="7">
    <location>
        <begin position="21"/>
        <end position="41"/>
    </location>
</feature>
<dbReference type="Pfam" id="PF00528">
    <property type="entry name" value="BPD_transp_1"/>
    <property type="match status" value="1"/>
</dbReference>
<dbReference type="RefSeq" id="WP_252441841.1">
    <property type="nucleotide sequence ID" value="NZ_JAMWYK010000001.1"/>
</dbReference>
<dbReference type="CDD" id="cd06261">
    <property type="entry name" value="TM_PBP2"/>
    <property type="match status" value="1"/>
</dbReference>
<feature type="transmembrane region" description="Helical" evidence="7">
    <location>
        <begin position="203"/>
        <end position="221"/>
    </location>
</feature>
<organism evidence="9 10">
    <name type="scientific">Fructobacillus apis</name>
    <dbReference type="NCBI Taxonomy" id="2935017"/>
    <lineage>
        <taxon>Bacteria</taxon>
        <taxon>Bacillati</taxon>
        <taxon>Bacillota</taxon>
        <taxon>Bacilli</taxon>
        <taxon>Lactobacillales</taxon>
        <taxon>Lactobacillaceae</taxon>
        <taxon>Fructobacillus</taxon>
    </lineage>
</organism>
<gene>
    <name evidence="9" type="primary">phnE</name>
    <name evidence="9" type="ORF">NFX39_00080</name>
</gene>
<dbReference type="InterPro" id="IPR035906">
    <property type="entry name" value="MetI-like_sf"/>
</dbReference>
<feature type="transmembrane region" description="Helical" evidence="7">
    <location>
        <begin position="61"/>
        <end position="94"/>
    </location>
</feature>
<feature type="transmembrane region" description="Helical" evidence="7">
    <location>
        <begin position="121"/>
        <end position="144"/>
    </location>
</feature>
<feature type="domain" description="ABC transmembrane type-1" evidence="8">
    <location>
        <begin position="68"/>
        <end position="251"/>
    </location>
</feature>
<dbReference type="InterPro" id="IPR000515">
    <property type="entry name" value="MetI-like"/>
</dbReference>
<reference evidence="9 10" key="1">
    <citation type="submission" date="2022-06" db="EMBL/GenBank/DDBJ databases">
        <title>Fructobacillus taiwanensis sp. nov., isolated from the honeybee.</title>
        <authorList>
            <person name="Chen Y.-S."/>
            <person name="Wang L.-T."/>
            <person name="Lee Y.-S."/>
            <person name="Chang Y.-C."/>
            <person name="Wu H.-C."/>
            <person name="Liao C.-Y."/>
            <person name="Chen W.-H."/>
            <person name="Deng J.-N."/>
            <person name="Wang Y.-H."/>
        </authorList>
    </citation>
    <scope>NUCLEOTIDE SEQUENCE [LARGE SCALE GENOMIC DNA]</scope>
    <source>
        <strain evidence="9 10">W13</strain>
    </source>
</reference>
<dbReference type="PANTHER" id="PTHR30043:SF1">
    <property type="entry name" value="ABC TRANSPORT SYSTEM PERMEASE PROTEIN P69"/>
    <property type="match status" value="1"/>
</dbReference>
<keyword evidence="3" id="KW-1003">Cell membrane</keyword>